<evidence type="ECO:0000313" key="1">
    <source>
        <dbReference type="EMBL" id="BDV30675.1"/>
    </source>
</evidence>
<dbReference type="RefSeq" id="WP_263795442.1">
    <property type="nucleotide sequence ID" value="NZ_AP027141.1"/>
</dbReference>
<dbReference type="InterPro" id="IPR025101">
    <property type="entry name" value="DUF4012"/>
</dbReference>
<dbReference type="Pfam" id="PF13196">
    <property type="entry name" value="DUF4012"/>
    <property type="match status" value="1"/>
</dbReference>
<gene>
    <name evidence="1" type="ORF">Microterr_13350</name>
</gene>
<organism evidence="1 2">
    <name type="scientific">Microbacterium terricola</name>
    <dbReference type="NCBI Taxonomy" id="344163"/>
    <lineage>
        <taxon>Bacteria</taxon>
        <taxon>Bacillati</taxon>
        <taxon>Actinomycetota</taxon>
        <taxon>Actinomycetes</taxon>
        <taxon>Micrococcales</taxon>
        <taxon>Microbacteriaceae</taxon>
        <taxon>Microbacterium</taxon>
    </lineage>
</organism>
<name>A0ABM8DYL2_9MICO</name>
<accession>A0ABM8DYL2</accession>
<dbReference type="EMBL" id="AP027141">
    <property type="protein sequence ID" value="BDV30675.1"/>
    <property type="molecule type" value="Genomic_DNA"/>
</dbReference>
<proteinExistence type="predicted"/>
<evidence type="ECO:0000313" key="2">
    <source>
        <dbReference type="Proteomes" id="UP001317779"/>
    </source>
</evidence>
<dbReference type="Proteomes" id="UP001317779">
    <property type="component" value="Chromosome"/>
</dbReference>
<keyword evidence="2" id="KW-1185">Reference proteome</keyword>
<reference evidence="1 2" key="1">
    <citation type="submission" date="2022-12" db="EMBL/GenBank/DDBJ databases">
        <title>Microbacterium terricola strain KV-448 chromosome, complete genome.</title>
        <authorList>
            <person name="Oshima T."/>
            <person name="Moriya T."/>
            <person name="Bessho Y."/>
        </authorList>
    </citation>
    <scope>NUCLEOTIDE SEQUENCE [LARGE SCALE GENOMIC DNA]</scope>
    <source>
        <strain evidence="1 2">KV-448</strain>
    </source>
</reference>
<protein>
    <submittedName>
        <fullName evidence="1">Chemotaxis protein</fullName>
    </submittedName>
</protein>
<sequence length="592" mass="60433">MSTGVGRRTASGIRTIVLICAALLIALLAAFAWAGSRAWVAQQALGDLPATAAEASDAVGAGDVVRLRAVADELGAASDDAAQAVTDPTWGVLEAIPVLGANFTAVRTVAVELDELSRNAVSPLVGLLGDAEVSAPDGDLVDIALLETARPVAEQAAATLDDSAAALGAIDTSVLLTPVAGGVERVREVVTTASPTAHELSAVASVLPGLLGADGERTILVLLQNNAELRSGGGVTGSFVLLKAVDGRVEIVDQADSSNFPRTRSPIAEVPAAAVALFGDDVGRYVQNVSMVSDYAVTARLASAWWATRTGTAPDAVLSLDPLVVRALLKATGPVDLADGTPMTEDNVVHRLLVEPYLTMDGRAQTAFQRTATRALFEQLLARGVEPLVWGRALAASVADGRVALWSADPADEDELAGTALGGPLARHRLAGDDAFAVYLNDATGAKMDSYLKVALSAGAATCREDGRSDAMITVTLTSTAPADAAGLPEIMNGGGRYGVEAGVIATDIAVAAPPGSFFGGVRTEGEPALSADVDDDGVPTSLVRVEVSPGETKATTFRFTTAEPGSIEPTLLHTPLISTPEVQTGVEVACG</sequence>